<keyword evidence="1" id="KW-1133">Transmembrane helix</keyword>
<dbReference type="OrthoDB" id="2723440at2759"/>
<feature type="transmembrane region" description="Helical" evidence="1">
    <location>
        <begin position="40"/>
        <end position="58"/>
    </location>
</feature>
<dbReference type="EMBL" id="ML122255">
    <property type="protein sequence ID" value="RPD63815.1"/>
    <property type="molecule type" value="Genomic_DNA"/>
</dbReference>
<gene>
    <name evidence="2" type="ORF">L227DRAFT_650806</name>
</gene>
<dbReference type="AlphaFoldDB" id="A0A5C2SJ03"/>
<evidence type="ECO:0000256" key="1">
    <source>
        <dbReference type="SAM" id="Phobius"/>
    </source>
</evidence>
<evidence type="ECO:0000313" key="3">
    <source>
        <dbReference type="Proteomes" id="UP000313359"/>
    </source>
</evidence>
<proteinExistence type="predicted"/>
<evidence type="ECO:0000313" key="2">
    <source>
        <dbReference type="EMBL" id="RPD63815.1"/>
    </source>
</evidence>
<accession>A0A5C2SJ03</accession>
<dbReference type="Proteomes" id="UP000313359">
    <property type="component" value="Unassembled WGS sequence"/>
</dbReference>
<keyword evidence="1" id="KW-0472">Membrane</keyword>
<keyword evidence="1" id="KW-0812">Transmembrane</keyword>
<keyword evidence="3" id="KW-1185">Reference proteome</keyword>
<organism evidence="2 3">
    <name type="scientific">Lentinus tigrinus ALCF2SS1-6</name>
    <dbReference type="NCBI Taxonomy" id="1328759"/>
    <lineage>
        <taxon>Eukaryota</taxon>
        <taxon>Fungi</taxon>
        <taxon>Dikarya</taxon>
        <taxon>Basidiomycota</taxon>
        <taxon>Agaricomycotina</taxon>
        <taxon>Agaricomycetes</taxon>
        <taxon>Polyporales</taxon>
        <taxon>Polyporaceae</taxon>
        <taxon>Lentinus</taxon>
    </lineage>
</organism>
<name>A0A5C2SJ03_9APHY</name>
<sequence length="200" mass="22311">MDQATSTNNPFIYPPPPTKFGVIMPILTRLGRICRNGFEMGFYVVTLHFLFASFSRLLPSFDASGDFALAGRSGTWQINTAAMMITVPAAFLYFVVPIAVRYKECKAEGTFAPANEFRNCWANSAGVRRWSIHALVVATYVMGSYMKSGGEKRVLDPFHAGVLSMGARAMFCVVRWYLLGEEAEYELTLPVDNHRWSAVV</sequence>
<reference evidence="2" key="1">
    <citation type="journal article" date="2018" name="Genome Biol. Evol.">
        <title>Genomics and development of Lentinus tigrinus, a white-rot wood-decaying mushroom with dimorphic fruiting bodies.</title>
        <authorList>
            <person name="Wu B."/>
            <person name="Xu Z."/>
            <person name="Knudson A."/>
            <person name="Carlson A."/>
            <person name="Chen N."/>
            <person name="Kovaka S."/>
            <person name="LaButti K."/>
            <person name="Lipzen A."/>
            <person name="Pennachio C."/>
            <person name="Riley R."/>
            <person name="Schakwitz W."/>
            <person name="Umezawa K."/>
            <person name="Ohm R.A."/>
            <person name="Grigoriev I.V."/>
            <person name="Nagy L.G."/>
            <person name="Gibbons J."/>
            <person name="Hibbett D."/>
        </authorList>
    </citation>
    <scope>NUCLEOTIDE SEQUENCE [LARGE SCALE GENOMIC DNA]</scope>
    <source>
        <strain evidence="2">ALCF2SS1-6</strain>
    </source>
</reference>
<protein>
    <submittedName>
        <fullName evidence="2">Uncharacterized protein</fullName>
    </submittedName>
</protein>
<feature type="transmembrane region" description="Helical" evidence="1">
    <location>
        <begin position="78"/>
        <end position="96"/>
    </location>
</feature>